<dbReference type="InterPro" id="IPR057326">
    <property type="entry name" value="KR_dom"/>
</dbReference>
<feature type="domain" description="Ketoreductase" evidence="11">
    <location>
        <begin position="5"/>
        <end position="185"/>
    </location>
</feature>
<feature type="active site" description="Proton acceptor" evidence="8">
    <location>
        <position position="154"/>
    </location>
</feature>
<keyword evidence="10" id="KW-0276">Fatty acid metabolism</keyword>
<keyword evidence="10" id="KW-0444">Lipid biosynthesis</keyword>
<dbReference type="InterPro" id="IPR011284">
    <property type="entry name" value="3oxo_ACP_reduc"/>
</dbReference>
<dbReference type="NCBIfam" id="NF004198">
    <property type="entry name" value="PRK05653.1-3"/>
    <property type="match status" value="1"/>
</dbReference>
<dbReference type="OrthoDB" id="9803333at2"/>
<evidence type="ECO:0000256" key="7">
    <source>
        <dbReference type="ARBA" id="ARBA00048508"/>
    </source>
</evidence>
<keyword evidence="10" id="KW-0443">Lipid metabolism</keyword>
<accession>W6RZ63</accession>
<evidence type="ECO:0000259" key="11">
    <source>
        <dbReference type="SMART" id="SM00822"/>
    </source>
</evidence>
<dbReference type="PANTHER" id="PTHR42879">
    <property type="entry name" value="3-OXOACYL-(ACYL-CARRIER-PROTEIN) REDUCTASE"/>
    <property type="match status" value="1"/>
</dbReference>
<comment type="catalytic activity">
    <reaction evidence="7 10">
        <text>a (3R)-hydroxyacyl-[ACP] + NADP(+) = a 3-oxoacyl-[ACP] + NADPH + H(+)</text>
        <dbReference type="Rhea" id="RHEA:17397"/>
        <dbReference type="Rhea" id="RHEA-COMP:9916"/>
        <dbReference type="Rhea" id="RHEA-COMP:9945"/>
        <dbReference type="ChEBI" id="CHEBI:15378"/>
        <dbReference type="ChEBI" id="CHEBI:57783"/>
        <dbReference type="ChEBI" id="CHEBI:58349"/>
        <dbReference type="ChEBI" id="CHEBI:78776"/>
        <dbReference type="ChEBI" id="CHEBI:78827"/>
        <dbReference type="EC" id="1.1.1.100"/>
    </reaction>
</comment>
<dbReference type="UniPathway" id="UPA00094"/>
<evidence type="ECO:0000256" key="3">
    <source>
        <dbReference type="ARBA" id="ARBA00012948"/>
    </source>
</evidence>
<dbReference type="InterPro" id="IPR050259">
    <property type="entry name" value="SDR"/>
</dbReference>
<keyword evidence="13" id="KW-1185">Reference proteome</keyword>
<feature type="binding site" evidence="9">
    <location>
        <position position="187"/>
    </location>
    <ligand>
        <name>NADP(+)</name>
        <dbReference type="ChEBI" id="CHEBI:58349"/>
    </ligand>
</feature>
<keyword evidence="6" id="KW-0753">Steroid metabolism</keyword>
<dbReference type="AlphaFoldDB" id="W6RZ63"/>
<evidence type="ECO:0000256" key="5">
    <source>
        <dbReference type="ARBA" id="ARBA00023002"/>
    </source>
</evidence>
<evidence type="ECO:0000256" key="2">
    <source>
        <dbReference type="ARBA" id="ARBA00006484"/>
    </source>
</evidence>
<reference evidence="12 13" key="1">
    <citation type="submission" date="2013-11" db="EMBL/GenBank/DDBJ databases">
        <title>Complete genome sequence of Clostridum sp. M2/40.</title>
        <authorList>
            <person name="Wibberg D."/>
            <person name="Puehler A."/>
            <person name="Schlueter A."/>
        </authorList>
    </citation>
    <scope>NUCLEOTIDE SEQUENCE [LARGE SCALE GENOMIC DNA]</scope>
    <source>
        <strain evidence="13">M2/40</strain>
    </source>
</reference>
<dbReference type="GO" id="GO:0051287">
    <property type="term" value="F:NAD binding"/>
    <property type="evidence" value="ECO:0007669"/>
    <property type="project" value="UniProtKB-UniRule"/>
</dbReference>
<evidence type="ECO:0000256" key="8">
    <source>
        <dbReference type="PIRSR" id="PIRSR611284-1"/>
    </source>
</evidence>
<dbReference type="eggNOG" id="COG1028">
    <property type="taxonomic scope" value="Bacteria"/>
</dbReference>
<dbReference type="SUPFAM" id="SSF51735">
    <property type="entry name" value="NAD(P)-binding Rossmann-fold domains"/>
    <property type="match status" value="1"/>
</dbReference>
<dbReference type="Pfam" id="PF13561">
    <property type="entry name" value="adh_short_C2"/>
    <property type="match status" value="1"/>
</dbReference>
<keyword evidence="5 10" id="KW-0560">Oxidoreductase</keyword>
<evidence type="ECO:0000256" key="9">
    <source>
        <dbReference type="PIRSR" id="PIRSR611284-2"/>
    </source>
</evidence>
<comment type="pathway">
    <text evidence="1 10">Lipid metabolism; fatty acid biosynthesis.</text>
</comment>
<keyword evidence="4 9" id="KW-0521">NADP</keyword>
<name>W6RZ63_9CLOT</name>
<dbReference type="GO" id="GO:0008202">
    <property type="term" value="P:steroid metabolic process"/>
    <property type="evidence" value="ECO:0007669"/>
    <property type="project" value="UniProtKB-KW"/>
</dbReference>
<feature type="binding site" evidence="9">
    <location>
        <position position="89"/>
    </location>
    <ligand>
        <name>NADP(+)</name>
        <dbReference type="ChEBI" id="CHEBI:58349"/>
    </ligand>
</feature>
<evidence type="ECO:0000313" key="12">
    <source>
        <dbReference type="EMBL" id="CDM69773.1"/>
    </source>
</evidence>
<dbReference type="InterPro" id="IPR020904">
    <property type="entry name" value="Sc_DH/Rdtase_CS"/>
</dbReference>
<dbReference type="CDD" id="cd05333">
    <property type="entry name" value="BKR_SDR_c"/>
    <property type="match status" value="1"/>
</dbReference>
<dbReference type="STRING" id="1216932.CM240_2649"/>
<dbReference type="PRINTS" id="PR00080">
    <property type="entry name" value="SDRFAMILY"/>
</dbReference>
<protein>
    <recommendedName>
        <fullName evidence="3 10">3-oxoacyl-[acyl-carrier-protein] reductase</fullName>
        <ecNumber evidence="3 10">1.1.1.100</ecNumber>
    </recommendedName>
</protein>
<gene>
    <name evidence="12" type="primary">fabG</name>
    <name evidence="12" type="ORF">CM240_2649</name>
</gene>
<dbReference type="HOGENOM" id="CLU_010194_1_3_9"/>
<dbReference type="Proteomes" id="UP000019426">
    <property type="component" value="Chromosome M2/40_rep1"/>
</dbReference>
<dbReference type="InterPro" id="IPR002347">
    <property type="entry name" value="SDR_fam"/>
</dbReference>
<dbReference type="KEGG" id="clt:CM240_2649"/>
<proteinExistence type="inferred from homology"/>
<comment type="function">
    <text evidence="10">Catalyzes the NADPH-dependent reduction of beta-ketoacyl-ACP substrates to beta-hydroxyacyl-ACP products, the first reductive step in the elongation cycle of fatty acid biosynthesis.</text>
</comment>
<evidence type="ECO:0000313" key="13">
    <source>
        <dbReference type="Proteomes" id="UP000019426"/>
    </source>
</evidence>
<dbReference type="SMART" id="SM00822">
    <property type="entry name" value="PKS_KR"/>
    <property type="match status" value="1"/>
</dbReference>
<dbReference type="EMBL" id="HG917868">
    <property type="protein sequence ID" value="CDM69773.1"/>
    <property type="molecule type" value="Genomic_DNA"/>
</dbReference>
<dbReference type="NCBIfam" id="NF009466">
    <property type="entry name" value="PRK12826.1-2"/>
    <property type="match status" value="1"/>
</dbReference>
<evidence type="ECO:0000256" key="10">
    <source>
        <dbReference type="RuleBase" id="RU366074"/>
    </source>
</evidence>
<evidence type="ECO:0000256" key="6">
    <source>
        <dbReference type="ARBA" id="ARBA00023221"/>
    </source>
</evidence>
<feature type="binding site" evidence="9">
    <location>
        <begin position="11"/>
        <end position="14"/>
    </location>
    <ligand>
        <name>NADP(+)</name>
        <dbReference type="ChEBI" id="CHEBI:58349"/>
    </ligand>
</feature>
<keyword evidence="10" id="KW-0275">Fatty acid biosynthesis</keyword>
<evidence type="ECO:0000256" key="4">
    <source>
        <dbReference type="ARBA" id="ARBA00022857"/>
    </source>
</evidence>
<dbReference type="NCBIfam" id="TIGR01830">
    <property type="entry name" value="3oxo_ACP_reduc"/>
    <property type="match status" value="1"/>
</dbReference>
<dbReference type="Gene3D" id="3.40.50.720">
    <property type="entry name" value="NAD(P)-binding Rossmann-like Domain"/>
    <property type="match status" value="1"/>
</dbReference>
<evidence type="ECO:0000256" key="1">
    <source>
        <dbReference type="ARBA" id="ARBA00005194"/>
    </source>
</evidence>
<dbReference type="FunFam" id="3.40.50.720:FF:000115">
    <property type="entry name" value="3-oxoacyl-[acyl-carrier-protein] reductase FabG"/>
    <property type="match status" value="1"/>
</dbReference>
<dbReference type="RefSeq" id="WP_044039561.1">
    <property type="nucleotide sequence ID" value="NZ_HG917868.1"/>
</dbReference>
<dbReference type="InterPro" id="IPR036291">
    <property type="entry name" value="NAD(P)-bd_dom_sf"/>
</dbReference>
<dbReference type="GO" id="GO:0004316">
    <property type="term" value="F:3-oxoacyl-[acyl-carrier-protein] reductase (NADPH) activity"/>
    <property type="evidence" value="ECO:0007669"/>
    <property type="project" value="UniProtKB-UniRule"/>
</dbReference>
<dbReference type="PATRIC" id="fig|1216932.3.peg.2616"/>
<sequence>MLKGKVALITGATRGIGKAIALKFAENGADIALNYRRDNEDLKNLVRELECKGVKVLPVQGDVAILEDANRIVKETVEGLGKLDILVNNAGITKDGLIIRMKEEDFDSVINTNLKGTFNTVKAATSIMMKQRSGKIINISSVVGLVGNAGQSNYSASKAGIIGLTKSIARELGGRGINVNAIAPGFIQTDMTEVLPDKLKESMETSIPLKKLGNPEDVANLALFLGSNLSDYITGQVIAVDGGMTMN</sequence>
<comment type="similarity">
    <text evidence="2 10">Belongs to the short-chain dehydrogenases/reductases (SDR) family.</text>
</comment>
<comment type="subunit">
    <text evidence="10">Homotetramer.</text>
</comment>
<dbReference type="NCBIfam" id="NF005559">
    <property type="entry name" value="PRK07231.1"/>
    <property type="match status" value="1"/>
</dbReference>
<dbReference type="PANTHER" id="PTHR42879:SF2">
    <property type="entry name" value="3-OXOACYL-[ACYL-CARRIER-PROTEIN] REDUCTASE FABG"/>
    <property type="match status" value="1"/>
</dbReference>
<dbReference type="GO" id="GO:0006633">
    <property type="term" value="P:fatty acid biosynthetic process"/>
    <property type="evidence" value="ECO:0007669"/>
    <property type="project" value="UniProtKB-UniPathway"/>
</dbReference>
<dbReference type="PROSITE" id="PS00061">
    <property type="entry name" value="ADH_SHORT"/>
    <property type="match status" value="1"/>
</dbReference>
<dbReference type="EC" id="1.1.1.100" evidence="3 10"/>
<feature type="binding site" evidence="9">
    <location>
        <begin position="154"/>
        <end position="158"/>
    </location>
    <ligand>
        <name>NADP(+)</name>
        <dbReference type="ChEBI" id="CHEBI:58349"/>
    </ligand>
</feature>
<dbReference type="PRINTS" id="PR00081">
    <property type="entry name" value="GDHRDH"/>
</dbReference>
<organism evidence="12 13">
    <name type="scientific">Clostridium bornimense</name>
    <dbReference type="NCBI Taxonomy" id="1216932"/>
    <lineage>
        <taxon>Bacteria</taxon>
        <taxon>Bacillati</taxon>
        <taxon>Bacillota</taxon>
        <taxon>Clostridia</taxon>
        <taxon>Eubacteriales</taxon>
        <taxon>Clostridiaceae</taxon>
        <taxon>Clostridium</taxon>
    </lineage>
</organism>